<dbReference type="KEGG" id="smiz:4412673_00529"/>
<gene>
    <name evidence="1" type="ORF">SAMEA4412673_00529</name>
</gene>
<evidence type="ECO:0000313" key="1">
    <source>
        <dbReference type="EMBL" id="SNV41718.1"/>
    </source>
</evidence>
<accession>A0AAJ4X8M1</accession>
<name>A0AAJ4X8M1_9SPHI</name>
<protein>
    <submittedName>
        <fullName evidence="1">Uncharacterized protein</fullName>
    </submittedName>
</protein>
<reference evidence="1 2" key="1">
    <citation type="submission" date="2017-06" db="EMBL/GenBank/DDBJ databases">
        <authorList>
            <consortium name="Pathogen Informatics"/>
        </authorList>
    </citation>
    <scope>NUCLEOTIDE SEQUENCE [LARGE SCALE GENOMIC DNA]</scope>
    <source>
        <strain evidence="1 2">NCTC12149</strain>
    </source>
</reference>
<proteinExistence type="predicted"/>
<dbReference type="AlphaFoldDB" id="A0AAJ4X8M1"/>
<sequence>MKAKLLKIVALIMVIGLFSSCSKEYIGGSYFYPEDFAVDVFDVYKVSPDAYRVEYAVTNLSNIDYYHGQDGDFYLEFSLVGHNGAPFYNEAPIGTLYAGESFRGTMIIRVDPRLGYDPNDISYDIYDAGRY</sequence>
<organism evidence="1 2">
    <name type="scientific">Sphingobacterium mizutaii</name>
    <dbReference type="NCBI Taxonomy" id="1010"/>
    <lineage>
        <taxon>Bacteria</taxon>
        <taxon>Pseudomonadati</taxon>
        <taxon>Bacteroidota</taxon>
        <taxon>Sphingobacteriia</taxon>
        <taxon>Sphingobacteriales</taxon>
        <taxon>Sphingobacteriaceae</taxon>
        <taxon>Sphingobacterium</taxon>
    </lineage>
</organism>
<dbReference type="PROSITE" id="PS51257">
    <property type="entry name" value="PROKAR_LIPOPROTEIN"/>
    <property type="match status" value="1"/>
</dbReference>
<dbReference type="Proteomes" id="UP000215355">
    <property type="component" value="Chromosome 1"/>
</dbReference>
<dbReference type="RefSeq" id="WP_093100549.1">
    <property type="nucleotide sequence ID" value="NZ_FNGK01000007.1"/>
</dbReference>
<dbReference type="EMBL" id="LT906468">
    <property type="protein sequence ID" value="SNV41718.1"/>
    <property type="molecule type" value="Genomic_DNA"/>
</dbReference>
<evidence type="ECO:0000313" key="2">
    <source>
        <dbReference type="Proteomes" id="UP000215355"/>
    </source>
</evidence>